<dbReference type="KEGG" id="vg:80400834"/>
<reference evidence="1" key="1">
    <citation type="submission" date="2020-09" db="EMBL/GenBank/DDBJ databases">
        <title>Leviviricetes taxonomy.</title>
        <authorList>
            <person name="Stockdale S.R."/>
            <person name="Callanan J."/>
            <person name="Adriaenssens E.M."/>
            <person name="Kuhn J.H."/>
            <person name="Rumnieks J."/>
            <person name="Shkoporov A."/>
            <person name="Draper L.A."/>
            <person name="Ross P."/>
            <person name="Hill C."/>
        </authorList>
    </citation>
    <scope>NUCLEOTIDE SEQUENCE</scope>
</reference>
<evidence type="ECO:0000313" key="1">
    <source>
        <dbReference type="EMBL" id="DAD52493.1"/>
    </source>
</evidence>
<evidence type="ECO:0000313" key="2">
    <source>
        <dbReference type="Proteomes" id="UP000680223"/>
    </source>
</evidence>
<dbReference type="GeneID" id="80400834"/>
<proteinExistence type="predicted"/>
<keyword evidence="1" id="KW-0167">Capsid protein</keyword>
<name>A0A8S5L575_9VIRU</name>
<keyword evidence="2" id="KW-1185">Reference proteome</keyword>
<accession>A0A8S5L575</accession>
<protein>
    <submittedName>
        <fullName evidence="1">Coat protein</fullName>
    </submittedName>
</protein>
<dbReference type="RefSeq" id="YP_010771176.1">
    <property type="nucleotide sequence ID" value="NC_074510.1"/>
</dbReference>
<organism evidence="1 2">
    <name type="scientific">ssRNA phage SRR5467091_12</name>
    <dbReference type="NCBI Taxonomy" id="2786462"/>
    <lineage>
        <taxon>Viruses</taxon>
        <taxon>Riboviria</taxon>
        <taxon>Orthornavirae</taxon>
        <taxon>Lenarviricota</taxon>
        <taxon>Leviviricetes</taxon>
        <taxon>Timlovirales</taxon>
        <taxon>Steitzviridae</taxon>
        <taxon>Tuskovirus</taxon>
        <taxon>Tuskovirus caenadaptatum</taxon>
    </lineage>
</organism>
<sequence length="120" mass="12964">MLNDPIAVASTIYHPALNFDLIRTDGYGSERRDAAGLYGLVINHSTGKNGDRHYVKITKTVDATNPYNALVTPQSASVSISFSKPAFGFTNEDLSNLYVALINTIDDADAGVPKIINFES</sequence>
<gene>
    <name evidence="1" type="primary">SRR5467091_12_2</name>
</gene>
<keyword evidence="1" id="KW-0946">Virion</keyword>
<dbReference type="GO" id="GO:0019028">
    <property type="term" value="C:viral capsid"/>
    <property type="evidence" value="ECO:0007669"/>
    <property type="project" value="UniProtKB-KW"/>
</dbReference>
<dbReference type="Proteomes" id="UP000680223">
    <property type="component" value="Segment"/>
</dbReference>
<dbReference type="EMBL" id="BK014120">
    <property type="protein sequence ID" value="DAD52493.1"/>
    <property type="molecule type" value="Genomic_RNA"/>
</dbReference>